<dbReference type="EMBL" id="JANKHO010002353">
    <property type="protein sequence ID" value="KAJ3492963.1"/>
    <property type="molecule type" value="Genomic_DNA"/>
</dbReference>
<dbReference type="OrthoDB" id="3064467at2759"/>
<reference evidence="1" key="1">
    <citation type="submission" date="2022-07" db="EMBL/GenBank/DDBJ databases">
        <title>Genome Sequence of Agrocybe chaxingu.</title>
        <authorList>
            <person name="Buettner E."/>
        </authorList>
    </citation>
    <scope>NUCLEOTIDE SEQUENCE</scope>
    <source>
        <strain evidence="1">MP-N11</strain>
    </source>
</reference>
<dbReference type="InterPro" id="IPR027417">
    <property type="entry name" value="P-loop_NTPase"/>
</dbReference>
<sequence>MAALFPDHKSHPNIGNAMALTGLMAAEPILKLALLTKLLESVPSEKTNLGQAKVVLRVIAAVGDGAANVPGLKTAAAIMLEIVNVVETAMHNKDNCNSLALRIYETFRAVQINDLGSTHEFQSIISDFEGSLEKLLDKVKSLASQSFIKRTLHSEANKELLADCEKLLAHCKDLFVIKMHIHTGEKLQKLGDKLDNLKTSGNSPDVNLSISSIPPPAPAIFVGRDEIIEEGIQYLQQKGSRIAIIGAGGMGKTALALTLLHDPKIQEVYTGGYLESSSSV</sequence>
<dbReference type="SUPFAM" id="SSF52540">
    <property type="entry name" value="P-loop containing nucleoside triphosphate hydrolases"/>
    <property type="match status" value="1"/>
</dbReference>
<evidence type="ECO:0000313" key="1">
    <source>
        <dbReference type="EMBL" id="KAJ3492963.1"/>
    </source>
</evidence>
<gene>
    <name evidence="1" type="ORF">NLJ89_g11126</name>
</gene>
<protein>
    <submittedName>
        <fullName evidence="1">Uncharacterized protein</fullName>
    </submittedName>
</protein>
<dbReference type="GO" id="GO:0007166">
    <property type="term" value="P:cell surface receptor signaling pathway"/>
    <property type="evidence" value="ECO:0007669"/>
    <property type="project" value="InterPro"/>
</dbReference>
<dbReference type="AlphaFoldDB" id="A0A9W8MQ95"/>
<keyword evidence="2" id="KW-1185">Reference proteome</keyword>
<dbReference type="InterPro" id="IPR036537">
    <property type="entry name" value="Adaptor_Cbl_N_dom_sf"/>
</dbReference>
<dbReference type="Gene3D" id="3.40.50.300">
    <property type="entry name" value="P-loop containing nucleotide triphosphate hydrolases"/>
    <property type="match status" value="1"/>
</dbReference>
<comment type="caution">
    <text evidence="1">The sequence shown here is derived from an EMBL/GenBank/DDBJ whole genome shotgun (WGS) entry which is preliminary data.</text>
</comment>
<dbReference type="CDD" id="cd21037">
    <property type="entry name" value="MLKL_NTD"/>
    <property type="match status" value="1"/>
</dbReference>
<dbReference type="Gene3D" id="1.20.930.20">
    <property type="entry name" value="Adaptor protein Cbl, N-terminal domain"/>
    <property type="match status" value="1"/>
</dbReference>
<name>A0A9W8MQ95_9AGAR</name>
<dbReference type="InterPro" id="IPR059179">
    <property type="entry name" value="MLKL-like_MCAfunc"/>
</dbReference>
<proteinExistence type="predicted"/>
<dbReference type="Proteomes" id="UP001148786">
    <property type="component" value="Unassembled WGS sequence"/>
</dbReference>
<evidence type="ECO:0000313" key="2">
    <source>
        <dbReference type="Proteomes" id="UP001148786"/>
    </source>
</evidence>
<organism evidence="1 2">
    <name type="scientific">Agrocybe chaxingu</name>
    <dbReference type="NCBI Taxonomy" id="84603"/>
    <lineage>
        <taxon>Eukaryota</taxon>
        <taxon>Fungi</taxon>
        <taxon>Dikarya</taxon>
        <taxon>Basidiomycota</taxon>
        <taxon>Agaricomycotina</taxon>
        <taxon>Agaricomycetes</taxon>
        <taxon>Agaricomycetidae</taxon>
        <taxon>Agaricales</taxon>
        <taxon>Agaricineae</taxon>
        <taxon>Strophariaceae</taxon>
        <taxon>Agrocybe</taxon>
    </lineage>
</organism>
<accession>A0A9W8MQ95</accession>